<evidence type="ECO:0000256" key="7">
    <source>
        <dbReference type="PROSITE-ProRule" id="PRU00266"/>
    </source>
</evidence>
<feature type="compositionally biased region" description="Low complexity" evidence="8">
    <location>
        <begin position="1451"/>
        <end position="1463"/>
    </location>
</feature>
<dbReference type="InterPro" id="IPR014720">
    <property type="entry name" value="dsRBD_dom"/>
</dbReference>
<dbReference type="GO" id="GO:0140658">
    <property type="term" value="F:ATP-dependent chromatin remodeler activity"/>
    <property type="evidence" value="ECO:0007669"/>
    <property type="project" value="TreeGrafter"/>
</dbReference>
<feature type="compositionally biased region" description="Basic residues" evidence="8">
    <location>
        <begin position="190"/>
        <end position="202"/>
    </location>
</feature>
<evidence type="ECO:0000259" key="11">
    <source>
        <dbReference type="PROSITE" id="PS51194"/>
    </source>
</evidence>
<dbReference type="PROSITE" id="PS51192">
    <property type="entry name" value="HELICASE_ATP_BIND_1"/>
    <property type="match status" value="1"/>
</dbReference>
<feature type="region of interest" description="Disordered" evidence="8">
    <location>
        <begin position="1451"/>
        <end position="1527"/>
    </location>
</feature>
<dbReference type="GO" id="GO:0003677">
    <property type="term" value="F:DNA binding"/>
    <property type="evidence" value="ECO:0007669"/>
    <property type="project" value="TreeGrafter"/>
</dbReference>
<evidence type="ECO:0000256" key="6">
    <source>
        <dbReference type="ARBA" id="ARBA00023242"/>
    </source>
</evidence>
<organism evidence="12 13">
    <name type="scientific">Leucocoprinus birnbaumii</name>
    <dbReference type="NCBI Taxonomy" id="56174"/>
    <lineage>
        <taxon>Eukaryota</taxon>
        <taxon>Fungi</taxon>
        <taxon>Dikarya</taxon>
        <taxon>Basidiomycota</taxon>
        <taxon>Agaricomycotina</taxon>
        <taxon>Agaricomycetes</taxon>
        <taxon>Agaricomycetidae</taxon>
        <taxon>Agaricales</taxon>
        <taxon>Agaricineae</taxon>
        <taxon>Agaricaceae</taxon>
        <taxon>Leucocoprinus</taxon>
    </lineage>
</organism>
<feature type="region of interest" description="Disordered" evidence="8">
    <location>
        <begin position="900"/>
        <end position="961"/>
    </location>
</feature>
<evidence type="ECO:0000256" key="2">
    <source>
        <dbReference type="ARBA" id="ARBA00022741"/>
    </source>
</evidence>
<dbReference type="InterPro" id="IPR049730">
    <property type="entry name" value="SNF2/RAD54-like_C"/>
</dbReference>
<dbReference type="GO" id="GO:0000785">
    <property type="term" value="C:chromatin"/>
    <property type="evidence" value="ECO:0007669"/>
    <property type="project" value="TreeGrafter"/>
</dbReference>
<keyword evidence="5 7" id="KW-0694">RNA-binding</keyword>
<dbReference type="PANTHER" id="PTHR45623">
    <property type="entry name" value="CHROMODOMAIN-HELICASE-DNA-BINDING PROTEIN 3-RELATED-RELATED"/>
    <property type="match status" value="1"/>
</dbReference>
<evidence type="ECO:0000259" key="9">
    <source>
        <dbReference type="PROSITE" id="PS50137"/>
    </source>
</evidence>
<name>A0AAD5VIT6_9AGAR</name>
<keyword evidence="3" id="KW-0378">Hydrolase</keyword>
<dbReference type="Pfam" id="PF00035">
    <property type="entry name" value="dsrm"/>
    <property type="match status" value="1"/>
</dbReference>
<dbReference type="GO" id="GO:0004525">
    <property type="term" value="F:ribonuclease III activity"/>
    <property type="evidence" value="ECO:0007669"/>
    <property type="project" value="InterPro"/>
</dbReference>
<gene>
    <name evidence="12" type="ORF">NP233_g12200</name>
</gene>
<evidence type="ECO:0000259" key="10">
    <source>
        <dbReference type="PROSITE" id="PS51192"/>
    </source>
</evidence>
<dbReference type="PROSITE" id="PS50137">
    <property type="entry name" value="DS_RBD"/>
    <property type="match status" value="1"/>
</dbReference>
<keyword evidence="13" id="KW-1185">Reference proteome</keyword>
<dbReference type="SUPFAM" id="SSF54768">
    <property type="entry name" value="dsRNA-binding domain-like"/>
    <property type="match status" value="1"/>
</dbReference>
<feature type="compositionally biased region" description="Acidic residues" evidence="8">
    <location>
        <begin position="208"/>
        <end position="220"/>
    </location>
</feature>
<dbReference type="InterPro" id="IPR038718">
    <property type="entry name" value="SNF2-like_sf"/>
</dbReference>
<feature type="region of interest" description="Disordered" evidence="8">
    <location>
        <begin position="976"/>
        <end position="1023"/>
    </location>
</feature>
<dbReference type="SUPFAM" id="SSF69065">
    <property type="entry name" value="RNase III domain-like"/>
    <property type="match status" value="1"/>
</dbReference>
<feature type="domain" description="DRBM" evidence="9">
    <location>
        <begin position="1619"/>
        <end position="1696"/>
    </location>
</feature>
<feature type="compositionally biased region" description="Pro residues" evidence="8">
    <location>
        <begin position="995"/>
        <end position="1004"/>
    </location>
</feature>
<dbReference type="SMART" id="SM00487">
    <property type="entry name" value="DEXDc"/>
    <property type="match status" value="1"/>
</dbReference>
<dbReference type="InterPro" id="IPR014001">
    <property type="entry name" value="Helicase_ATP-bd"/>
</dbReference>
<reference evidence="12" key="1">
    <citation type="submission" date="2022-07" db="EMBL/GenBank/DDBJ databases">
        <title>Genome Sequence of Leucocoprinus birnbaumii.</title>
        <authorList>
            <person name="Buettner E."/>
        </authorList>
    </citation>
    <scope>NUCLEOTIDE SEQUENCE</scope>
    <source>
        <strain evidence="12">VT141</strain>
    </source>
</reference>
<comment type="subcellular location">
    <subcellularLocation>
        <location evidence="1">Nucleus</location>
    </subcellularLocation>
</comment>
<feature type="compositionally biased region" description="Basic residues" evidence="8">
    <location>
        <begin position="933"/>
        <end position="942"/>
    </location>
</feature>
<dbReference type="SMART" id="SM00490">
    <property type="entry name" value="HELICc"/>
    <property type="match status" value="1"/>
</dbReference>
<protein>
    <submittedName>
        <fullName evidence="12">Uncharacterized protein</fullName>
    </submittedName>
</protein>
<dbReference type="GO" id="GO:0042393">
    <property type="term" value="F:histone binding"/>
    <property type="evidence" value="ECO:0007669"/>
    <property type="project" value="TreeGrafter"/>
</dbReference>
<dbReference type="InterPro" id="IPR001650">
    <property type="entry name" value="Helicase_C-like"/>
</dbReference>
<accession>A0AAD5VIT6</accession>
<dbReference type="SUPFAM" id="SSF54160">
    <property type="entry name" value="Chromo domain-like"/>
    <property type="match status" value="1"/>
</dbReference>
<feature type="region of interest" description="Disordered" evidence="8">
    <location>
        <begin position="190"/>
        <end position="220"/>
    </location>
</feature>
<evidence type="ECO:0000256" key="8">
    <source>
        <dbReference type="SAM" id="MobiDB-lite"/>
    </source>
</evidence>
<dbReference type="PANTHER" id="PTHR45623:SF17">
    <property type="entry name" value="CHROMODOMAIN-HELICASE-DNA-BINDING PROTEIN 3-RELATED"/>
    <property type="match status" value="1"/>
</dbReference>
<dbReference type="InterPro" id="IPR016197">
    <property type="entry name" value="Chromo-like_dom_sf"/>
</dbReference>
<dbReference type="SUPFAM" id="SSF52540">
    <property type="entry name" value="P-loop containing nucleoside triphosphate hydrolases"/>
    <property type="match status" value="2"/>
</dbReference>
<dbReference type="GO" id="GO:0003723">
    <property type="term" value="F:RNA binding"/>
    <property type="evidence" value="ECO:0007669"/>
    <property type="project" value="UniProtKB-UniRule"/>
</dbReference>
<dbReference type="Proteomes" id="UP001213000">
    <property type="component" value="Unassembled WGS sequence"/>
</dbReference>
<evidence type="ECO:0000256" key="1">
    <source>
        <dbReference type="ARBA" id="ARBA00004123"/>
    </source>
</evidence>
<dbReference type="Gene3D" id="3.40.50.10810">
    <property type="entry name" value="Tandem AAA-ATPase domain"/>
    <property type="match status" value="1"/>
</dbReference>
<comment type="caution">
    <text evidence="12">The sequence shown here is derived from an EMBL/GenBank/DDBJ whole genome shotgun (WGS) entry which is preliminary data.</text>
</comment>
<evidence type="ECO:0000256" key="4">
    <source>
        <dbReference type="ARBA" id="ARBA00022840"/>
    </source>
</evidence>
<dbReference type="CDD" id="cd18793">
    <property type="entry name" value="SF2_C_SNF"/>
    <property type="match status" value="1"/>
</dbReference>
<proteinExistence type="predicted"/>
<feature type="compositionally biased region" description="Polar residues" evidence="8">
    <location>
        <begin position="34"/>
        <end position="57"/>
    </location>
</feature>
<feature type="region of interest" description="Disordered" evidence="8">
    <location>
        <begin position="1550"/>
        <end position="1574"/>
    </location>
</feature>
<keyword evidence="4" id="KW-0067">ATP-binding</keyword>
<dbReference type="GO" id="GO:0016887">
    <property type="term" value="F:ATP hydrolysis activity"/>
    <property type="evidence" value="ECO:0007669"/>
    <property type="project" value="TreeGrafter"/>
</dbReference>
<dbReference type="SMART" id="SM00358">
    <property type="entry name" value="DSRM"/>
    <property type="match status" value="1"/>
</dbReference>
<feature type="compositionally biased region" description="Polar residues" evidence="8">
    <location>
        <begin position="1149"/>
        <end position="1169"/>
    </location>
</feature>
<keyword evidence="6" id="KW-0539">Nucleus</keyword>
<dbReference type="GO" id="GO:0006396">
    <property type="term" value="P:RNA processing"/>
    <property type="evidence" value="ECO:0007669"/>
    <property type="project" value="InterPro"/>
</dbReference>
<evidence type="ECO:0000313" key="13">
    <source>
        <dbReference type="Proteomes" id="UP001213000"/>
    </source>
</evidence>
<evidence type="ECO:0000313" key="12">
    <source>
        <dbReference type="EMBL" id="KAJ3555472.1"/>
    </source>
</evidence>
<dbReference type="PROSITE" id="PS51194">
    <property type="entry name" value="HELICASE_CTER"/>
    <property type="match status" value="1"/>
</dbReference>
<sequence length="1697" mass="189153">MQTSLPTTPISPSHPPSSPRNPNPRRPSHKSHRTTNTTQSGSAQIASPTATRSIKSSLGDQRLPREYLVKWQDRSYRRLSWVPHMWLVSTNGSKLKNFLSGGTKVELLNEPVKDDDGKQKDKDVGKEVEFEVGAEERAGDGAVPSRASSVKPADVRDALPDAERYIPTAWKTVDRVLDIVLWTPKKEKRKEKEKKGKKKGTRKQIVTTEEEEDEGDEDVQELEEFKRSIFEEGEFMVSDDTETAEQWEARTGEVISMKLMKRVVWAFIKWDDLGYDETSWDSPPQPGEKGYDAFKSAFERFVFSRSVEIPKLSTAHWKQFDDRAKGEYRKKYALKDAADLQLGQAPGLKLMDFQVEGFNWLCDNWWNHQQCILADEMGLGKTVQVTTFLGFINKNFKAMPALVVVPNSTITNWVREFERWAPNLRVVPFYGEKKARDVIKLYELFHKNHLSTNTPAKFHVLVTTYENITGRDFTTVFKNQDRWEVLVVDEGQRLKSDSSLLFRKLNELRSNHRIIMTGTPLNNNIRELFNLMNFLDPKEWFDLEGLAKEYDNLTEEGVKVLHNRLRPYFLRRIKSEVLKLPAKNEVIVPVSMTPLQKEVFQSIYTHNLNILNGLTQKSLGNIKGKLNNVLMHMRKCLQHPYLYSPDIEPKGLSREEAHEKLIHGSAKLRLLKSLLPQLKARGHRVLLFSQDGNTKGAERQKGMDEFNKPGSEVFIYLLTTRAGGVGINLFSADTVIIFDPDFNPHQDLQAIARAYRYGQKKTCLVFKLMVKDSPEDRIMQIGKKKLILDHVIVQKMDQDDDEAGQDIQSIMTYGAQKLFDDSDSARDITYSDQDILKLIEKTEVEGEEEDRPKEGQAFSFAKVWAADRDSLEEIEDNDQADSWATALKQIELERAKDVAKAEADSGRGRRKAAAVAKRKMGANDLPDGEQTAKKQKKSKKVHRSDASGSAYTGTDGGESIEDSSDAVMHELMLDDDEIPLPPHLPHRVSPVQDVAPPPLPPAPKPKPKKQKRHPKPHKYPTPTPEPECGLCGHRHGEGKCYMTHSSENLRDFREILILHTDDEPWEVRSAAIRVIDEVLYQRGQLSLIAGQPLHPMKPQPTNPNPAPSKPTLVNSSAPVRPPVQQQITQPQPQQAPRQFLAPPQPQMPIASSSTFPPLPTTGSTSSQVSMPPVTQPKKKKVGYGNGDIKCPVCETSPTHLVKDCPAVRAGSKSISQQIERLESAGGKSDVVDILRKLLKKQKNGKRTACPLTSSTHAAREAAQRHHTPSTTLLSMQHAYGTGPLGTQHYSSTTSLKRARSNGEISGIPRLPEINTDLVLEVYTHESLCPSSDAKPEEFLDNRRLAKLGEVVLDTAVTLVLFRKQGPKLLTGEEINEQLQRIVNDDVIQGWVKSYQMASRILCKAEFKSKREDPEECRKVFCAYVGAVFRQSGQDVVGKWIELLIKYHEQQQTTSSSSATPTMGGATGSEIPPAKKIKNEPNSSSLNPFAALSPTLSSISGSSSTTTTTGTSNSSSSQSHSSQAYSPTAPYLNAPQSYASAYAARQVPPHMSVNKSSASPYGGSPAPSSISSSSAGQMGNLNALFQSLTRLSQSPHVRAVTAKNQTPSHMGLGTTTSRPNPLAPATPYAPFLPMFNQSAAQRGVKVDYNAEFEGPAHAGQWLVECLVNGIPKGKGKGSSKQIAKEEAAREAYYAMGWT</sequence>
<dbReference type="InterPro" id="IPR056616">
    <property type="entry name" value="Chromo_MIT1"/>
</dbReference>
<dbReference type="Pfam" id="PF23615">
    <property type="entry name" value="Chromo_MIT1"/>
    <property type="match status" value="1"/>
</dbReference>
<dbReference type="Gene3D" id="3.40.50.300">
    <property type="entry name" value="P-loop containing nucleotide triphosphate hydrolases"/>
    <property type="match status" value="2"/>
</dbReference>
<feature type="region of interest" description="Disordered" evidence="8">
    <location>
        <begin position="1091"/>
        <end position="1182"/>
    </location>
</feature>
<feature type="compositionally biased region" description="Basic residues" evidence="8">
    <location>
        <begin position="908"/>
        <end position="920"/>
    </location>
</feature>
<feature type="compositionally biased region" description="Pro residues" evidence="8">
    <location>
        <begin position="1095"/>
        <end position="1108"/>
    </location>
</feature>
<feature type="compositionally biased region" description="Low complexity" evidence="8">
    <location>
        <begin position="1122"/>
        <end position="1141"/>
    </location>
</feature>
<dbReference type="GO" id="GO:0003682">
    <property type="term" value="F:chromatin binding"/>
    <property type="evidence" value="ECO:0007669"/>
    <property type="project" value="TreeGrafter"/>
</dbReference>
<dbReference type="InterPro" id="IPR036389">
    <property type="entry name" value="RNase_III_sf"/>
</dbReference>
<feature type="compositionally biased region" description="Basic residues" evidence="8">
    <location>
        <begin position="1005"/>
        <end position="1018"/>
    </location>
</feature>
<dbReference type="Pfam" id="PF00176">
    <property type="entry name" value="SNF2-rel_dom"/>
    <property type="match status" value="1"/>
</dbReference>
<dbReference type="GO" id="GO:0005634">
    <property type="term" value="C:nucleus"/>
    <property type="evidence" value="ECO:0007669"/>
    <property type="project" value="UniProtKB-SubCell"/>
</dbReference>
<dbReference type="InterPro" id="IPR000330">
    <property type="entry name" value="SNF2_N"/>
</dbReference>
<dbReference type="EMBL" id="JANIEX010001678">
    <property type="protein sequence ID" value="KAJ3555472.1"/>
    <property type="molecule type" value="Genomic_DNA"/>
</dbReference>
<keyword evidence="2" id="KW-0547">Nucleotide-binding</keyword>
<dbReference type="Gene3D" id="3.30.160.20">
    <property type="match status" value="1"/>
</dbReference>
<feature type="region of interest" description="Disordered" evidence="8">
    <location>
        <begin position="1"/>
        <end position="57"/>
    </location>
</feature>
<dbReference type="InterPro" id="IPR027417">
    <property type="entry name" value="P-loop_NTPase"/>
</dbReference>
<dbReference type="Pfam" id="PF00271">
    <property type="entry name" value="Helicase_C"/>
    <property type="match status" value="1"/>
</dbReference>
<feature type="compositionally biased region" description="Low complexity" evidence="8">
    <location>
        <begin position="1"/>
        <end position="11"/>
    </location>
</feature>
<feature type="compositionally biased region" description="Low complexity" evidence="8">
    <location>
        <begin position="1492"/>
        <end position="1527"/>
    </location>
</feature>
<dbReference type="Gene3D" id="1.10.1520.10">
    <property type="entry name" value="Ribonuclease III domain"/>
    <property type="match status" value="1"/>
</dbReference>
<feature type="compositionally biased region" description="Low complexity" evidence="8">
    <location>
        <begin position="1555"/>
        <end position="1574"/>
    </location>
</feature>
<feature type="domain" description="Helicase ATP-binding" evidence="10">
    <location>
        <begin position="362"/>
        <end position="538"/>
    </location>
</feature>
<feature type="domain" description="Helicase C-terminal" evidence="11">
    <location>
        <begin position="646"/>
        <end position="799"/>
    </location>
</feature>
<evidence type="ECO:0000256" key="3">
    <source>
        <dbReference type="ARBA" id="ARBA00022801"/>
    </source>
</evidence>
<evidence type="ECO:0000256" key="5">
    <source>
        <dbReference type="ARBA" id="ARBA00022884"/>
    </source>
</evidence>
<dbReference type="GO" id="GO:0005524">
    <property type="term" value="F:ATP binding"/>
    <property type="evidence" value="ECO:0007669"/>
    <property type="project" value="UniProtKB-KW"/>
</dbReference>
<feature type="compositionally biased region" description="Pro residues" evidence="8">
    <location>
        <begin position="12"/>
        <end position="25"/>
    </location>
</feature>